<name>A0ABP6UD23_9ACTN</name>
<dbReference type="RefSeq" id="WP_318295975.1">
    <property type="nucleotide sequence ID" value="NZ_BAAAXF010000081.1"/>
</dbReference>
<evidence type="ECO:0008006" key="3">
    <source>
        <dbReference type="Google" id="ProtNLM"/>
    </source>
</evidence>
<dbReference type="Proteomes" id="UP001501455">
    <property type="component" value="Unassembled WGS sequence"/>
</dbReference>
<reference evidence="2" key="1">
    <citation type="journal article" date="2019" name="Int. J. Syst. Evol. Microbiol.">
        <title>The Global Catalogue of Microorganisms (GCM) 10K type strain sequencing project: providing services to taxonomists for standard genome sequencing and annotation.</title>
        <authorList>
            <consortium name="The Broad Institute Genomics Platform"/>
            <consortium name="The Broad Institute Genome Sequencing Center for Infectious Disease"/>
            <person name="Wu L."/>
            <person name="Ma J."/>
        </authorList>
    </citation>
    <scope>NUCLEOTIDE SEQUENCE [LARGE SCALE GENOMIC DNA]</scope>
    <source>
        <strain evidence="2">JCM 4816</strain>
    </source>
</reference>
<evidence type="ECO:0000313" key="1">
    <source>
        <dbReference type="EMBL" id="GAA3504086.1"/>
    </source>
</evidence>
<evidence type="ECO:0000313" key="2">
    <source>
        <dbReference type="Proteomes" id="UP001501455"/>
    </source>
</evidence>
<gene>
    <name evidence="1" type="ORF">GCM10019016_111990</name>
</gene>
<accession>A0ABP6UD23</accession>
<keyword evidence="2" id="KW-1185">Reference proteome</keyword>
<proteinExistence type="predicted"/>
<dbReference type="Gene3D" id="3.40.630.30">
    <property type="match status" value="1"/>
</dbReference>
<dbReference type="SUPFAM" id="SSF55729">
    <property type="entry name" value="Acyl-CoA N-acyltransferases (Nat)"/>
    <property type="match status" value="1"/>
</dbReference>
<sequence>MSKGVPGLPPLRPLGEEDLPRLFEIQLNEGARQLAAFVTEETKDRKAYKEVAVRPIHARVAEDNAGSVRVLERNGFVRIGSEDSFAGGCQATVTALVYKLG</sequence>
<organism evidence="1 2">
    <name type="scientific">Streptomyces prasinosporus</name>
    <dbReference type="NCBI Taxonomy" id="68256"/>
    <lineage>
        <taxon>Bacteria</taxon>
        <taxon>Bacillati</taxon>
        <taxon>Actinomycetota</taxon>
        <taxon>Actinomycetes</taxon>
        <taxon>Kitasatosporales</taxon>
        <taxon>Streptomycetaceae</taxon>
        <taxon>Streptomyces</taxon>
        <taxon>Streptomyces albogriseolus group</taxon>
    </lineage>
</organism>
<comment type="caution">
    <text evidence="1">The sequence shown here is derived from an EMBL/GenBank/DDBJ whole genome shotgun (WGS) entry which is preliminary data.</text>
</comment>
<dbReference type="EMBL" id="BAAAXF010000081">
    <property type="protein sequence ID" value="GAA3504086.1"/>
    <property type="molecule type" value="Genomic_DNA"/>
</dbReference>
<dbReference type="InterPro" id="IPR016181">
    <property type="entry name" value="Acyl_CoA_acyltransferase"/>
</dbReference>
<protein>
    <recommendedName>
        <fullName evidence="3">N-acetyltransferase</fullName>
    </recommendedName>
</protein>